<evidence type="ECO:0000256" key="5">
    <source>
        <dbReference type="ARBA" id="ARBA00023136"/>
    </source>
</evidence>
<dbReference type="PANTHER" id="PTHR43461:SF1">
    <property type="entry name" value="TRANSMEMBRANE PROTEIN 256"/>
    <property type="match status" value="1"/>
</dbReference>
<name>A0ABP9RFF5_9GAMM</name>
<evidence type="ECO:0000256" key="4">
    <source>
        <dbReference type="ARBA" id="ARBA00022989"/>
    </source>
</evidence>
<dbReference type="Pfam" id="PF04241">
    <property type="entry name" value="DUF423"/>
    <property type="match status" value="1"/>
</dbReference>
<gene>
    <name evidence="7" type="ORF">GCM10023342_22580</name>
</gene>
<feature type="transmembrane region" description="Helical" evidence="6">
    <location>
        <begin position="72"/>
        <end position="91"/>
    </location>
</feature>
<accession>A0ABP9RFF5</accession>
<dbReference type="Proteomes" id="UP001500074">
    <property type="component" value="Unassembled WGS sequence"/>
</dbReference>
<evidence type="ECO:0000313" key="8">
    <source>
        <dbReference type="Proteomes" id="UP001500074"/>
    </source>
</evidence>
<evidence type="ECO:0000256" key="3">
    <source>
        <dbReference type="ARBA" id="ARBA00022692"/>
    </source>
</evidence>
<evidence type="ECO:0000313" key="7">
    <source>
        <dbReference type="EMBL" id="GAA5176660.1"/>
    </source>
</evidence>
<comment type="similarity">
    <text evidence="2">Belongs to the UPF0382 family.</text>
</comment>
<dbReference type="EMBL" id="BAABKI010000023">
    <property type="protein sequence ID" value="GAA5176660.1"/>
    <property type="molecule type" value="Genomic_DNA"/>
</dbReference>
<evidence type="ECO:0000256" key="6">
    <source>
        <dbReference type="SAM" id="Phobius"/>
    </source>
</evidence>
<keyword evidence="5 6" id="KW-0472">Membrane</keyword>
<organism evidence="7 8">
    <name type="scientific">Modicisalibacter zincidurans</name>
    <dbReference type="NCBI Taxonomy" id="1178777"/>
    <lineage>
        <taxon>Bacteria</taxon>
        <taxon>Pseudomonadati</taxon>
        <taxon>Pseudomonadota</taxon>
        <taxon>Gammaproteobacteria</taxon>
        <taxon>Oceanospirillales</taxon>
        <taxon>Halomonadaceae</taxon>
        <taxon>Modicisalibacter</taxon>
    </lineage>
</organism>
<reference evidence="8" key="1">
    <citation type="journal article" date="2019" name="Int. J. Syst. Evol. Microbiol.">
        <title>The Global Catalogue of Microorganisms (GCM) 10K type strain sequencing project: providing services to taxonomists for standard genome sequencing and annotation.</title>
        <authorList>
            <consortium name="The Broad Institute Genomics Platform"/>
            <consortium name="The Broad Institute Genome Sequencing Center for Infectious Disease"/>
            <person name="Wu L."/>
            <person name="Ma J."/>
        </authorList>
    </citation>
    <scope>NUCLEOTIDE SEQUENCE [LARGE SCALE GENOMIC DNA]</scope>
    <source>
        <strain evidence="8">JCM 18472</strain>
    </source>
</reference>
<dbReference type="RefSeq" id="WP_031384908.1">
    <property type="nucleotide sequence ID" value="NZ_BAABKI010000023.1"/>
</dbReference>
<comment type="caution">
    <text evidence="7">The sequence shown here is derived from an EMBL/GenBank/DDBJ whole genome shotgun (WGS) entry which is preliminary data.</text>
</comment>
<proteinExistence type="inferred from homology"/>
<feature type="transmembrane region" description="Helical" evidence="6">
    <location>
        <begin position="97"/>
        <end position="120"/>
    </location>
</feature>
<keyword evidence="3 6" id="KW-0812">Transmembrane</keyword>
<keyword evidence="8" id="KW-1185">Reference proteome</keyword>
<keyword evidence="4 6" id="KW-1133">Transmembrane helix</keyword>
<dbReference type="PANTHER" id="PTHR43461">
    <property type="entry name" value="TRANSMEMBRANE PROTEIN 256"/>
    <property type="match status" value="1"/>
</dbReference>
<sequence>MPHRFTWIGVALSGLLGVAAGAFGAHGLQGDVAPGLLETFDTAVRYQVWHTLAMLGVLVWRQIQPLRGQRLVLALWASGAALFSGSLYLLVLTGARWLGPVTPLGGLLLMAGWLALAVCAGRARPAR</sequence>
<evidence type="ECO:0000256" key="1">
    <source>
        <dbReference type="ARBA" id="ARBA00004141"/>
    </source>
</evidence>
<feature type="transmembrane region" description="Helical" evidence="6">
    <location>
        <begin position="43"/>
        <end position="60"/>
    </location>
</feature>
<comment type="subcellular location">
    <subcellularLocation>
        <location evidence="1">Membrane</location>
        <topology evidence="1">Multi-pass membrane protein</topology>
    </subcellularLocation>
</comment>
<protein>
    <submittedName>
        <fullName evidence="7">DUF423 domain-containing protein</fullName>
    </submittedName>
</protein>
<dbReference type="InterPro" id="IPR006696">
    <property type="entry name" value="DUF423"/>
</dbReference>
<evidence type="ECO:0000256" key="2">
    <source>
        <dbReference type="ARBA" id="ARBA00009694"/>
    </source>
</evidence>